<keyword evidence="5" id="KW-1185">Reference proteome</keyword>
<sequence length="669" mass="76315">MASPQEEQSYPFVDIYDEDEADKAFLMSKPTCFLILGKPGIGKKTLATKIAQIWKCTLIDVFELIDENVSARTEYGLKIKELLYQGQSIPEELIVKMLLNKMETPEVFHFGYVLCDFPCLSEEYMTITEQIEIIRNLKLKPDFLINIKCPDYDLCQRLSGQRQLYTTGQVFQRDEWDPDIIEKRRKKKKESNKAGEEEEEAEEEEEEEEAAEAAADQLMLTEILPHLVQRPEDFLENVQRKIDMYRDTVLHPLEELMAEQDSQYLIELDGNKSPDELFTSVISRLQSMGLRNGAIITRLQSAEEEILEGLENDEIFRALAAYKLVAPRYRWWRSKWGRICPVALKDGEIVMGSPDLAVSFLGKMYTLSSEEALKTFMLNPRPFLLLPMPLPPCKVLVIGPPLSGKSTLCAAIANHYMGKVLDMDVLLKGHLEEARSALIEQIRAEATAAGIAKVKEKIEMERLFREQVALGAQEASSDKELEDFEESFQVDEKSSSEQPSASASRSQRAGTVDGCTLFSHPVTKRFLKGLLRLYPPVKAPAPLWDLPLVLRQLTRRPFEPLATCQLKLLAWNSPYLSFLPDGVRLVPDISFLPKVVSEFHLQSEVFLPDFYPDPKSPEDRLMHTLDVKRALLFYLSRTRPTRQTPKLFVSYAAPRVGTPITAQRLSKWI</sequence>
<feature type="non-terminal residue" evidence="6">
    <location>
        <position position="669"/>
    </location>
</feature>
<evidence type="ECO:0000256" key="2">
    <source>
        <dbReference type="ARBA" id="ARBA00022741"/>
    </source>
</evidence>
<keyword evidence="2" id="KW-0547">Nucleotide-binding</keyword>
<dbReference type="InterPro" id="IPR000850">
    <property type="entry name" value="Adenylat/UMP-CMP_kin"/>
</dbReference>
<proteinExistence type="predicted"/>
<evidence type="ECO:0000256" key="1">
    <source>
        <dbReference type="ARBA" id="ARBA00022679"/>
    </source>
</evidence>
<evidence type="ECO:0000313" key="6">
    <source>
        <dbReference type="RefSeq" id="XP_015279090.1"/>
    </source>
</evidence>
<name>A0ABM1KZF3_GEKJA</name>
<feature type="region of interest" description="Disordered" evidence="4">
    <location>
        <begin position="184"/>
        <end position="214"/>
    </location>
</feature>
<keyword evidence="1" id="KW-0808">Transferase</keyword>
<evidence type="ECO:0000256" key="4">
    <source>
        <dbReference type="SAM" id="MobiDB-lite"/>
    </source>
</evidence>
<reference evidence="6" key="1">
    <citation type="submission" date="2025-08" db="UniProtKB">
        <authorList>
            <consortium name="RefSeq"/>
        </authorList>
    </citation>
    <scope>IDENTIFICATION</scope>
</reference>
<dbReference type="Gene3D" id="3.40.50.300">
    <property type="entry name" value="P-loop containing nucleotide triphosphate hydrolases"/>
    <property type="match status" value="2"/>
</dbReference>
<feature type="compositionally biased region" description="Low complexity" evidence="4">
    <location>
        <begin position="496"/>
        <end position="508"/>
    </location>
</feature>
<dbReference type="RefSeq" id="XP_015279090.1">
    <property type="nucleotide sequence ID" value="XM_015423604.1"/>
</dbReference>
<dbReference type="GeneID" id="107120833"/>
<evidence type="ECO:0000313" key="5">
    <source>
        <dbReference type="Proteomes" id="UP000694871"/>
    </source>
</evidence>
<feature type="region of interest" description="Disordered" evidence="4">
    <location>
        <begin position="474"/>
        <end position="508"/>
    </location>
</feature>
<organism evidence="5 6">
    <name type="scientific">Gekko japonicus</name>
    <name type="common">Schlegel's Japanese gecko</name>
    <dbReference type="NCBI Taxonomy" id="146911"/>
    <lineage>
        <taxon>Eukaryota</taxon>
        <taxon>Metazoa</taxon>
        <taxon>Chordata</taxon>
        <taxon>Craniata</taxon>
        <taxon>Vertebrata</taxon>
        <taxon>Euteleostomi</taxon>
        <taxon>Lepidosauria</taxon>
        <taxon>Squamata</taxon>
        <taxon>Bifurcata</taxon>
        <taxon>Gekkota</taxon>
        <taxon>Gekkonidae</taxon>
        <taxon>Gekkoninae</taxon>
        <taxon>Gekko</taxon>
    </lineage>
</organism>
<gene>
    <name evidence="6" type="primary">LOC107120833</name>
</gene>
<dbReference type="InterPro" id="IPR027417">
    <property type="entry name" value="P-loop_NTPase"/>
</dbReference>
<dbReference type="Pfam" id="PF00406">
    <property type="entry name" value="ADK"/>
    <property type="match status" value="1"/>
</dbReference>
<keyword evidence="3" id="KW-0418">Kinase</keyword>
<dbReference type="Proteomes" id="UP000694871">
    <property type="component" value="Unplaced"/>
</dbReference>
<dbReference type="SUPFAM" id="SSF52540">
    <property type="entry name" value="P-loop containing nucleoside triphosphate hydrolases"/>
    <property type="match status" value="2"/>
</dbReference>
<evidence type="ECO:0000256" key="3">
    <source>
        <dbReference type="ARBA" id="ARBA00022777"/>
    </source>
</evidence>
<feature type="compositionally biased region" description="Acidic residues" evidence="4">
    <location>
        <begin position="196"/>
        <end position="211"/>
    </location>
</feature>
<feature type="compositionally biased region" description="Acidic residues" evidence="4">
    <location>
        <begin position="480"/>
        <end position="489"/>
    </location>
</feature>
<protein>
    <submittedName>
        <fullName evidence="6">Adenylate kinase 9-like</fullName>
    </submittedName>
</protein>
<dbReference type="PANTHER" id="PTHR23359">
    <property type="entry name" value="NUCLEOTIDE KINASE"/>
    <property type="match status" value="1"/>
</dbReference>
<accession>A0ABM1KZF3</accession>